<protein>
    <submittedName>
        <fullName evidence="1">Uncharacterized protein</fullName>
    </submittedName>
</protein>
<gene>
    <name evidence="1" type="ORF">LMG31841_01999</name>
</gene>
<name>A0A9N8RVP2_9BURK</name>
<evidence type="ECO:0000313" key="2">
    <source>
        <dbReference type="Proteomes" id="UP000789704"/>
    </source>
</evidence>
<dbReference type="EMBL" id="CAJQZC010000003">
    <property type="protein sequence ID" value="CAG4894808.1"/>
    <property type="molecule type" value="Genomic_DNA"/>
</dbReference>
<dbReference type="Proteomes" id="UP000789704">
    <property type="component" value="Unassembled WGS sequence"/>
</dbReference>
<dbReference type="RefSeq" id="WP_228876007.1">
    <property type="nucleotide sequence ID" value="NZ_CAJQYZ010000006.1"/>
</dbReference>
<keyword evidence="2" id="KW-1185">Reference proteome</keyword>
<evidence type="ECO:0000313" key="1">
    <source>
        <dbReference type="EMBL" id="CAG4894808.1"/>
    </source>
</evidence>
<organism evidence="1 2">
    <name type="scientific">Paraburkholderia saeva</name>
    <dbReference type="NCBI Taxonomy" id="2777537"/>
    <lineage>
        <taxon>Bacteria</taxon>
        <taxon>Pseudomonadati</taxon>
        <taxon>Pseudomonadota</taxon>
        <taxon>Betaproteobacteria</taxon>
        <taxon>Burkholderiales</taxon>
        <taxon>Burkholderiaceae</taxon>
        <taxon>Paraburkholderia</taxon>
    </lineage>
</organism>
<dbReference type="AlphaFoldDB" id="A0A9N8RVP2"/>
<accession>A0A9N8RVP2</accession>
<sequence length="113" mass="12252">MLQSTVSAIVPIARTARAPRTSRRTHEVVSLVTIDVTVPGTASAESRRALHSALGDDLRLYVMTIDRANERVTFRAEITARTLDNVIAALTTSLAQATLGRAVSSVLRRPRQS</sequence>
<comment type="caution">
    <text evidence="1">The sequence shown here is derived from an EMBL/GenBank/DDBJ whole genome shotgun (WGS) entry which is preliminary data.</text>
</comment>
<proteinExistence type="predicted"/>
<reference evidence="1" key="1">
    <citation type="submission" date="2021-04" db="EMBL/GenBank/DDBJ databases">
        <authorList>
            <person name="Vanwijnsberghe S."/>
        </authorList>
    </citation>
    <scope>NUCLEOTIDE SEQUENCE</scope>
    <source>
        <strain evidence="1">LMG 31841</strain>
    </source>
</reference>